<evidence type="ECO:0000313" key="2">
    <source>
        <dbReference type="Proteomes" id="UP000593906"/>
    </source>
</evidence>
<accession>A0A7S7LJ75</accession>
<dbReference type="Proteomes" id="UP000593906">
    <property type="component" value="Chromosome 3"/>
</dbReference>
<reference evidence="1 2" key="1">
    <citation type="submission" date="2019-09" db="EMBL/GenBank/DDBJ databases">
        <title>Consistent, comparative and evidence-based genome assembly and annotation for Cryptosporidium parvum, C. hominis and C. tyzzeri.</title>
        <authorList>
            <person name="Baptista R.P."/>
            <person name="Li Y."/>
            <person name="Sateriale A."/>
            <person name="Ansell B."/>
            <person name="Jex A."/>
            <person name="Sanders M."/>
            <person name="Brooks K."/>
            <person name="Tracey A."/>
            <person name="Berriman M."/>
            <person name="Striepen B."/>
            <person name="Cotton J.A."/>
            <person name="Kissinger J.C."/>
        </authorList>
    </citation>
    <scope>NUCLEOTIDE SEQUENCE [LARGE SCALE GENOMIC DNA]</scope>
    <source>
        <strain evidence="1 2">IOWA-ATCC</strain>
    </source>
</reference>
<proteinExistence type="predicted"/>
<name>A0A7S7LJ75_CRYPV</name>
<protein>
    <submittedName>
        <fullName evidence="1">Uncharacterized protein</fullName>
    </submittedName>
</protein>
<gene>
    <name evidence="1" type="ORF">CPATCC_001469</name>
</gene>
<organism evidence="1 2">
    <name type="scientific">Cryptosporidium parvum</name>
    <dbReference type="NCBI Taxonomy" id="5807"/>
    <lineage>
        <taxon>Eukaryota</taxon>
        <taxon>Sar</taxon>
        <taxon>Alveolata</taxon>
        <taxon>Apicomplexa</taxon>
        <taxon>Conoidasida</taxon>
        <taxon>Coccidia</taxon>
        <taxon>Eucoccidiorida</taxon>
        <taxon>Eimeriorina</taxon>
        <taxon>Cryptosporidiidae</taxon>
        <taxon>Cryptosporidium</taxon>
    </lineage>
</organism>
<dbReference type="EMBL" id="CP044420">
    <property type="protein sequence ID" value="QOY42786.1"/>
    <property type="molecule type" value="Genomic_DNA"/>
</dbReference>
<dbReference type="AlphaFoldDB" id="A0A7S7LJ75"/>
<evidence type="ECO:0000313" key="1">
    <source>
        <dbReference type="EMBL" id="QOY42786.1"/>
    </source>
</evidence>
<sequence>MTSKIIDNFDNTCLSTPRRSRNIEDETIALAPDARRAVRKQFNIEFINTREWCDELDNFKSENFFENMYEKHVSTPLSKVFSRSSLNTKHLITPKRGLNRDSILSTGTPRGKTSQYYLDLTYECVSICGNDSDPESSYEKDHSPIKNIDINENIKNVSMEKSEYYNSRILSLCKRSRDSLEFDAGSDSPTELVQIMSKSLRLS</sequence>
<dbReference type="VEuPathDB" id="CryptoDB:CPATCC_0035360"/>